<dbReference type="EMBL" id="JAFBED010000004">
    <property type="protein sequence ID" value="MBM7620141.1"/>
    <property type="molecule type" value="Genomic_DNA"/>
</dbReference>
<accession>A0ABS2NZL2</accession>
<evidence type="ECO:0000313" key="1">
    <source>
        <dbReference type="EMBL" id="MBM7620141.1"/>
    </source>
</evidence>
<name>A0ABS2NZL2_9BACI</name>
<comment type="caution">
    <text evidence="1">The sequence shown here is derived from an EMBL/GenBank/DDBJ whole genome shotgun (WGS) entry which is preliminary data.</text>
</comment>
<proteinExistence type="predicted"/>
<reference evidence="1 2" key="1">
    <citation type="submission" date="2021-01" db="EMBL/GenBank/DDBJ databases">
        <title>Genomic Encyclopedia of Type Strains, Phase IV (KMG-IV): sequencing the most valuable type-strain genomes for metagenomic binning, comparative biology and taxonomic classification.</title>
        <authorList>
            <person name="Goeker M."/>
        </authorList>
    </citation>
    <scope>NUCLEOTIDE SEQUENCE [LARGE SCALE GENOMIC DNA]</scope>
    <source>
        <strain evidence="1 2">DSM 25879</strain>
    </source>
</reference>
<protein>
    <submittedName>
        <fullName evidence="1">Uncharacterized protein</fullName>
    </submittedName>
</protein>
<keyword evidence="2" id="KW-1185">Reference proteome</keyword>
<gene>
    <name evidence="1" type="ORF">JOC95_001994</name>
</gene>
<dbReference type="Proteomes" id="UP000737402">
    <property type="component" value="Unassembled WGS sequence"/>
</dbReference>
<sequence length="45" mass="4940">MIDVKPIPFDEGLAFSVCAILLSGKKRGESYRASGEKVRGTVRKE</sequence>
<evidence type="ECO:0000313" key="2">
    <source>
        <dbReference type="Proteomes" id="UP000737402"/>
    </source>
</evidence>
<organism evidence="1 2">
    <name type="scientific">Sutcliffiella tianshenii</name>
    <dbReference type="NCBI Taxonomy" id="1463404"/>
    <lineage>
        <taxon>Bacteria</taxon>
        <taxon>Bacillati</taxon>
        <taxon>Bacillota</taxon>
        <taxon>Bacilli</taxon>
        <taxon>Bacillales</taxon>
        <taxon>Bacillaceae</taxon>
        <taxon>Sutcliffiella</taxon>
    </lineage>
</organism>